<accession>A0A7D9CZK3</accession>
<dbReference type="Pfam" id="PF00023">
    <property type="entry name" value="Ank"/>
    <property type="match status" value="2"/>
</dbReference>
<organism evidence="6 7">
    <name type="scientific">Dekkera bruxellensis</name>
    <name type="common">Brettanomyces custersii</name>
    <dbReference type="NCBI Taxonomy" id="5007"/>
    <lineage>
        <taxon>Eukaryota</taxon>
        <taxon>Fungi</taxon>
        <taxon>Dikarya</taxon>
        <taxon>Ascomycota</taxon>
        <taxon>Saccharomycotina</taxon>
        <taxon>Pichiomycetes</taxon>
        <taxon>Pichiales</taxon>
        <taxon>Pichiaceae</taxon>
        <taxon>Brettanomyces</taxon>
    </lineage>
</organism>
<evidence type="ECO:0000256" key="3">
    <source>
        <dbReference type="PROSITE-ProRule" id="PRU00023"/>
    </source>
</evidence>
<feature type="compositionally biased region" description="Basic and acidic residues" evidence="5">
    <location>
        <begin position="72"/>
        <end position="86"/>
    </location>
</feature>
<keyword evidence="1" id="KW-0677">Repeat</keyword>
<feature type="compositionally biased region" description="Gly residues" evidence="5">
    <location>
        <begin position="505"/>
        <end position="516"/>
    </location>
</feature>
<keyword evidence="7" id="KW-1185">Reference proteome</keyword>
<dbReference type="PROSITE" id="PS50088">
    <property type="entry name" value="ANK_REPEAT"/>
    <property type="match status" value="2"/>
</dbReference>
<dbReference type="PANTHER" id="PTHR43828">
    <property type="entry name" value="ASPARAGINASE"/>
    <property type="match status" value="1"/>
</dbReference>
<dbReference type="GO" id="GO:0033309">
    <property type="term" value="C:SBF transcription complex"/>
    <property type="evidence" value="ECO:0007669"/>
    <property type="project" value="TreeGrafter"/>
</dbReference>
<dbReference type="InterPro" id="IPR036887">
    <property type="entry name" value="HTH_APSES_sf"/>
</dbReference>
<feature type="region of interest" description="Disordered" evidence="5">
    <location>
        <begin position="53"/>
        <end position="87"/>
    </location>
</feature>
<dbReference type="PANTHER" id="PTHR43828:SF3">
    <property type="entry name" value="CHROMO DOMAIN-CONTAINING PROTEIN"/>
    <property type="match status" value="1"/>
</dbReference>
<proteinExistence type="predicted"/>
<dbReference type="InterPro" id="IPR002110">
    <property type="entry name" value="Ankyrin_rpt"/>
</dbReference>
<dbReference type="SUPFAM" id="SSF54616">
    <property type="entry name" value="DNA-binding domain of Mlu1-box binding protein MBP1"/>
    <property type="match status" value="1"/>
</dbReference>
<keyword evidence="2 3" id="KW-0040">ANK repeat</keyword>
<dbReference type="PROSITE" id="PS50297">
    <property type="entry name" value="ANK_REP_REGION"/>
    <property type="match status" value="2"/>
</dbReference>
<evidence type="ECO:0000313" key="6">
    <source>
        <dbReference type="EMBL" id="VUG19677.1"/>
    </source>
</evidence>
<dbReference type="Gene3D" id="1.25.40.20">
    <property type="entry name" value="Ankyrin repeat-containing domain"/>
    <property type="match status" value="1"/>
</dbReference>
<feature type="coiled-coil region" evidence="4">
    <location>
        <begin position="707"/>
        <end position="768"/>
    </location>
</feature>
<dbReference type="AlphaFoldDB" id="A0A7D9CZK3"/>
<sequence>MSDQTISADNTVTSEVNDHIDSLADQQQVAFHKTLERDSIPHSNGQTSNIIMAQKADSSRITPNGENTATDGSKRVQMHADSKDAPQKGIRTSELTACERFGIHVWEFTLNNGAVSIRQSDTSLNITQLAEALRSVLPDKAESILLAASKGMHESNENGTWIPLQRAISLCRSHNLYGALSDVFKAASSKASELNTKGSSTRTYSEMDADATIPDSEISSPKKPKLTEVKVEPIKIYNHDIRMMNSGRQSGVKYEDEASGKTLHIQHSLKAIPESDVDEKSKVVLSSLFLPNQKNVTLMQLLEGDEDQLRAVIIDTPIDDNGQTALHLAATLGKISLAEDLVSRGANRFRGDLEGQTALVRAIHATNCYEENSFDKLLDLLYPIIGVVDNKGRTILHHIAYTCGRKGCSDACKYYLETLLEWIVKRGPTLPEGQAIGLSEFIKHVVNLPDRNGDTCLNIAAMVGNKHIIQQLLEVGADPTKPNKAGVRPVDCGIGLEGDFKAGIGGKSGSENGGDGTNSAGNKAGSLNQSEVLLAASEADKSAANDASTATSNSLQILDSITQFMEQLGKDFRDEMLRKSKQIGNLHPSIRKKTLLLSEKRKQYEKLQKMVLAITDYQNKIGNLNKAIQEEDQKFREEAQQLPIDTSTFSGNFDADEPFTVWPVFNEVEKLAYQRLAEKRKKMQLVGDGNAEKEQELSEELLGEIKAEDIMEQVKAAIKEKQKTSDEEMDLPPKIVLEARIKAYKKNNEELLKKMKARRSSSRDLEQQFKRVISLCIGSKPEDIDEKLLSSLLSSVENDPNPEINQVKKVLEIVNDMEK</sequence>
<evidence type="ECO:0000256" key="5">
    <source>
        <dbReference type="SAM" id="MobiDB-lite"/>
    </source>
</evidence>
<keyword evidence="4" id="KW-0175">Coiled coil</keyword>
<dbReference type="InterPro" id="IPR036770">
    <property type="entry name" value="Ankyrin_rpt-contain_sf"/>
</dbReference>
<evidence type="ECO:0000313" key="7">
    <source>
        <dbReference type="Proteomes" id="UP000478008"/>
    </source>
</evidence>
<dbReference type="GO" id="GO:0045944">
    <property type="term" value="P:positive regulation of transcription by RNA polymerase II"/>
    <property type="evidence" value="ECO:0007669"/>
    <property type="project" value="UniProtKB-ARBA"/>
</dbReference>
<feature type="repeat" description="ANK" evidence="3">
    <location>
        <begin position="321"/>
        <end position="347"/>
    </location>
</feature>
<feature type="region of interest" description="Disordered" evidence="5">
    <location>
        <begin position="505"/>
        <end position="524"/>
    </location>
</feature>
<dbReference type="Gene3D" id="3.10.260.10">
    <property type="entry name" value="Transcription regulator HTH, APSES-type DNA-binding domain"/>
    <property type="match status" value="1"/>
</dbReference>
<dbReference type="Proteomes" id="UP000478008">
    <property type="component" value="Unassembled WGS sequence"/>
</dbReference>
<dbReference type="SUPFAM" id="SSF48403">
    <property type="entry name" value="Ankyrin repeat"/>
    <property type="match status" value="1"/>
</dbReference>
<dbReference type="EMBL" id="CABFWN010000005">
    <property type="protein sequence ID" value="VUG19677.1"/>
    <property type="molecule type" value="Genomic_DNA"/>
</dbReference>
<dbReference type="SMART" id="SM00248">
    <property type="entry name" value="ANK"/>
    <property type="match status" value="3"/>
</dbReference>
<protein>
    <submittedName>
        <fullName evidence="6">DEBR0S5_09054g1_1</fullName>
    </submittedName>
</protein>
<evidence type="ECO:0000256" key="1">
    <source>
        <dbReference type="ARBA" id="ARBA00022737"/>
    </source>
</evidence>
<gene>
    <name evidence="6" type="ORF">DEBR0S5_09054G</name>
</gene>
<dbReference type="GO" id="GO:0003677">
    <property type="term" value="F:DNA binding"/>
    <property type="evidence" value="ECO:0007669"/>
    <property type="project" value="InterPro"/>
</dbReference>
<dbReference type="GO" id="GO:0003713">
    <property type="term" value="F:transcription coactivator activity"/>
    <property type="evidence" value="ECO:0007669"/>
    <property type="project" value="TreeGrafter"/>
</dbReference>
<evidence type="ECO:0000256" key="2">
    <source>
        <dbReference type="ARBA" id="ARBA00023043"/>
    </source>
</evidence>
<name>A0A7D9CZK3_DEKBR</name>
<feature type="repeat" description="ANK" evidence="3">
    <location>
        <begin position="452"/>
        <end position="484"/>
    </location>
</feature>
<reference evidence="6 7" key="1">
    <citation type="submission" date="2019-07" db="EMBL/GenBank/DDBJ databases">
        <authorList>
            <person name="Friedrich A."/>
            <person name="Schacherer J."/>
        </authorList>
    </citation>
    <scope>NUCLEOTIDE SEQUENCE [LARGE SCALE GENOMIC DNA]</scope>
</reference>
<dbReference type="GO" id="GO:0030907">
    <property type="term" value="C:MBF transcription complex"/>
    <property type="evidence" value="ECO:0007669"/>
    <property type="project" value="TreeGrafter"/>
</dbReference>
<feature type="compositionally biased region" description="Polar residues" evidence="5">
    <location>
        <begin position="59"/>
        <end position="71"/>
    </location>
</feature>
<evidence type="ECO:0000256" key="4">
    <source>
        <dbReference type="SAM" id="Coils"/>
    </source>
</evidence>
<dbReference type="InterPro" id="IPR051642">
    <property type="entry name" value="SWI6-like"/>
</dbReference>